<reference evidence="4 5" key="1">
    <citation type="submission" date="2020-08" db="EMBL/GenBank/DDBJ databases">
        <title>Genomic Encyclopedia of Type Strains, Phase III (KMG-III): the genomes of soil and plant-associated and newly described type strains.</title>
        <authorList>
            <person name="Whitman W."/>
        </authorList>
    </citation>
    <scope>NUCLEOTIDE SEQUENCE [LARGE SCALE GENOMIC DNA]</scope>
    <source>
        <strain evidence="4 5">CECT 3237</strain>
    </source>
</reference>
<dbReference type="InterPro" id="IPR029063">
    <property type="entry name" value="SAM-dependent_MTases_sf"/>
</dbReference>
<name>A0A7W5F3F0_9ACTN</name>
<dbReference type="Gene3D" id="3.40.50.150">
    <property type="entry name" value="Vaccinia Virus protein VP39"/>
    <property type="match status" value="1"/>
</dbReference>
<evidence type="ECO:0000256" key="1">
    <source>
        <dbReference type="ARBA" id="ARBA00022603"/>
    </source>
</evidence>
<dbReference type="GO" id="GO:0032259">
    <property type="term" value="P:methylation"/>
    <property type="evidence" value="ECO:0007669"/>
    <property type="project" value="UniProtKB-KW"/>
</dbReference>
<comment type="caution">
    <text evidence="4">The sequence shown here is derived from an EMBL/GenBank/DDBJ whole genome shotgun (WGS) entry which is preliminary data.</text>
</comment>
<dbReference type="GO" id="GO:0008168">
    <property type="term" value="F:methyltransferase activity"/>
    <property type="evidence" value="ECO:0007669"/>
    <property type="project" value="UniProtKB-KW"/>
</dbReference>
<sequence>MDAERRNDDEQTARWNGRAGHAWVDLQHVLDEMFRPIEGLLVDAVSTEGAEHVLDVGCGTGGTTLAVARRLGPAGHCVGVDISGPLIDTARARAEREGAPASFVRADAQEHAFEPGTFDTVISRFGVMFFDDPVRAFGNLRSAVRDGAGLRVVVWRDPAENPFMTTAQRAAAPLLPSLPVRRPDEPGQFAFSDPDRVRRILAESGWADIDIRPIDVVCTLPEKELVRYFTRLGPLGMALPEVEEETRVRVVETVRAAFDPFVQGSEVRFTAACWTVGARASAAKLS</sequence>
<evidence type="ECO:0000313" key="4">
    <source>
        <dbReference type="EMBL" id="MBB3078541.1"/>
    </source>
</evidence>
<evidence type="ECO:0000256" key="2">
    <source>
        <dbReference type="ARBA" id="ARBA00022679"/>
    </source>
</evidence>
<accession>A0A7W5F3F0</accession>
<dbReference type="CDD" id="cd02440">
    <property type="entry name" value="AdoMet_MTases"/>
    <property type="match status" value="1"/>
</dbReference>
<dbReference type="Proteomes" id="UP000572907">
    <property type="component" value="Unassembled WGS sequence"/>
</dbReference>
<keyword evidence="2 4" id="KW-0808">Transferase</keyword>
<dbReference type="GO" id="GO:0017000">
    <property type="term" value="P:antibiotic biosynthetic process"/>
    <property type="evidence" value="ECO:0007669"/>
    <property type="project" value="UniProtKB-ARBA"/>
</dbReference>
<dbReference type="AlphaFoldDB" id="A0A7W5F3F0"/>
<feature type="domain" description="Methyltransferase" evidence="3">
    <location>
        <begin position="53"/>
        <end position="147"/>
    </location>
</feature>
<dbReference type="InterPro" id="IPR041698">
    <property type="entry name" value="Methyltransf_25"/>
</dbReference>
<dbReference type="SUPFAM" id="SSF53335">
    <property type="entry name" value="S-adenosyl-L-methionine-dependent methyltransferases"/>
    <property type="match status" value="1"/>
</dbReference>
<dbReference type="PANTHER" id="PTHR43861:SF1">
    <property type="entry name" value="TRANS-ACONITATE 2-METHYLTRANSFERASE"/>
    <property type="match status" value="1"/>
</dbReference>
<dbReference type="Pfam" id="PF13649">
    <property type="entry name" value="Methyltransf_25"/>
    <property type="match status" value="1"/>
</dbReference>
<gene>
    <name evidence="4" type="ORF">FHS41_005072</name>
</gene>
<keyword evidence="5" id="KW-1185">Reference proteome</keyword>
<protein>
    <submittedName>
        <fullName evidence="4">SAM-dependent methyltransferase</fullName>
    </submittedName>
</protein>
<dbReference type="EMBL" id="JACHXE010000005">
    <property type="protein sequence ID" value="MBB3078541.1"/>
    <property type="molecule type" value="Genomic_DNA"/>
</dbReference>
<evidence type="ECO:0000259" key="3">
    <source>
        <dbReference type="Pfam" id="PF13649"/>
    </source>
</evidence>
<proteinExistence type="predicted"/>
<keyword evidence="1 4" id="KW-0489">Methyltransferase</keyword>
<organism evidence="4 5">
    <name type="scientific">Streptomyces violarus</name>
    <dbReference type="NCBI Taxonomy" id="67380"/>
    <lineage>
        <taxon>Bacteria</taxon>
        <taxon>Bacillati</taxon>
        <taxon>Actinomycetota</taxon>
        <taxon>Actinomycetes</taxon>
        <taxon>Kitasatosporales</taxon>
        <taxon>Streptomycetaceae</taxon>
        <taxon>Streptomyces</taxon>
    </lineage>
</organism>
<dbReference type="PANTHER" id="PTHR43861">
    <property type="entry name" value="TRANS-ACONITATE 2-METHYLTRANSFERASE-RELATED"/>
    <property type="match status" value="1"/>
</dbReference>
<evidence type="ECO:0000313" key="5">
    <source>
        <dbReference type="Proteomes" id="UP000572907"/>
    </source>
</evidence>
<dbReference type="RefSeq" id="WP_184595223.1">
    <property type="nucleotide sequence ID" value="NZ_BMUP01000002.1"/>
</dbReference>